<name>A0A1G1XYR8_9BACT</name>
<dbReference type="EMBL" id="MHIC01000017">
    <property type="protein sequence ID" value="OGY45225.1"/>
    <property type="molecule type" value="Genomic_DNA"/>
</dbReference>
<evidence type="ECO:0000313" key="4">
    <source>
        <dbReference type="EMBL" id="OGY45225.1"/>
    </source>
</evidence>
<proteinExistence type="inferred from homology"/>
<accession>A0A1G1XYR8</accession>
<dbReference type="Gene3D" id="2.40.10.10">
    <property type="entry name" value="Trypsin-like serine proteases"/>
    <property type="match status" value="2"/>
</dbReference>
<dbReference type="PRINTS" id="PR00834">
    <property type="entry name" value="PROTEASES2C"/>
</dbReference>
<evidence type="ECO:0000256" key="1">
    <source>
        <dbReference type="ARBA" id="ARBA00010541"/>
    </source>
</evidence>
<dbReference type="AlphaFoldDB" id="A0A1G1XYR8"/>
<evidence type="ECO:0000256" key="3">
    <source>
        <dbReference type="ARBA" id="ARBA00022801"/>
    </source>
</evidence>
<dbReference type="GO" id="GO:0006508">
    <property type="term" value="P:proteolysis"/>
    <property type="evidence" value="ECO:0007669"/>
    <property type="project" value="UniProtKB-KW"/>
</dbReference>
<evidence type="ECO:0000256" key="2">
    <source>
        <dbReference type="ARBA" id="ARBA00022670"/>
    </source>
</evidence>
<dbReference type="InterPro" id="IPR043504">
    <property type="entry name" value="Peptidase_S1_PA_chymotrypsin"/>
</dbReference>
<dbReference type="InterPro" id="IPR013783">
    <property type="entry name" value="Ig-like_fold"/>
</dbReference>
<dbReference type="InterPro" id="IPR009003">
    <property type="entry name" value="Peptidase_S1_PA"/>
</dbReference>
<dbReference type="GO" id="GO:0004252">
    <property type="term" value="F:serine-type endopeptidase activity"/>
    <property type="evidence" value="ECO:0007669"/>
    <property type="project" value="InterPro"/>
</dbReference>
<dbReference type="STRING" id="1797533.A2731_01755"/>
<keyword evidence="3" id="KW-0378">Hydrolase</keyword>
<dbReference type="Gene3D" id="2.60.40.10">
    <property type="entry name" value="Immunoglobulins"/>
    <property type="match status" value="1"/>
</dbReference>
<dbReference type="SUPFAM" id="SSF50494">
    <property type="entry name" value="Trypsin-like serine proteases"/>
    <property type="match status" value="1"/>
</dbReference>
<sequence length="675" mass="75184">MYMKMEKQIKILFITLFSVGLFFAQFFYVYAVYPDPILDENLYPKITSVSSTVVRPANIVRNRDTVEIFGENFNNGKKEVNDPWFFPIGNSYGYVDIISWTDSKIVVTFVPGYDKGENAKFRIYYVDKYGDTVYAESQPFTIKEFCHTAYDDWTCSDYGLCQEDGTQTRICVRSDDCQELTNPMPKTMQSCYYAPFCTDDNWSCTNWSTCNLLYHTQTRTCTKNPDCQGGVSKPTTQSCVYIPSCYSSDWSCSSWNTCSSSGSQTRTCNKNSNCEGGTSSPATTQSCTYAPTCTEDTWSCGSWGTCSPSGVQTRSCTKTFDCSNAQTASPVASQYCTPPGLGQYQISPADQEVVNQDNIVKATVNLWCPLNDEWYQVGSGTVIDSDGTILTNKHVIDGTPGCLVGFINSYQDEPYFSDRQIADIVRVSYSIDAAILKLRNPSNTNLTYVNALSGNSSSLTLGDSISTYGYPTAFGSKITSTKGEFNGVEGDFLKTSAIIDKGNSGGGAYLSNGTYIGIPTKVFPGTFNNLGGILSINTIKSWYNGTPVAYDPSSNNNYSRVSSVLENVDLQKLGSYNLYVGDNFAADTKTTPEYILDSSQYTGTRPNLLNLRTNWLVKNREFVEVFWVDSDLCLHWIINEKIAEKNFGHTWNYEGNIQEFNTMSEYGYEFCDKLD</sequence>
<organism evidence="4 5">
    <name type="scientific">Candidatus Buchananbacteria bacterium RIFCSPHIGHO2_01_FULL_39_8</name>
    <dbReference type="NCBI Taxonomy" id="1797533"/>
    <lineage>
        <taxon>Bacteria</taxon>
        <taxon>Candidatus Buchananiibacteriota</taxon>
    </lineage>
</organism>
<dbReference type="PANTHER" id="PTHR43343">
    <property type="entry name" value="PEPTIDASE S12"/>
    <property type="match status" value="1"/>
</dbReference>
<comment type="similarity">
    <text evidence="1">Belongs to the peptidase S1C family.</text>
</comment>
<protein>
    <submittedName>
        <fullName evidence="4">Uncharacterized protein</fullName>
    </submittedName>
</protein>
<dbReference type="InterPro" id="IPR051201">
    <property type="entry name" value="Chloro_Bact_Ser_Proteases"/>
</dbReference>
<evidence type="ECO:0000313" key="5">
    <source>
        <dbReference type="Proteomes" id="UP000176241"/>
    </source>
</evidence>
<comment type="caution">
    <text evidence="4">The sequence shown here is derived from an EMBL/GenBank/DDBJ whole genome shotgun (WGS) entry which is preliminary data.</text>
</comment>
<dbReference type="PANTHER" id="PTHR43343:SF3">
    <property type="entry name" value="PROTEASE DO-LIKE 8, CHLOROPLASTIC"/>
    <property type="match status" value="1"/>
</dbReference>
<dbReference type="Pfam" id="PF13365">
    <property type="entry name" value="Trypsin_2"/>
    <property type="match status" value="1"/>
</dbReference>
<dbReference type="InterPro" id="IPR001940">
    <property type="entry name" value="Peptidase_S1C"/>
</dbReference>
<reference evidence="4 5" key="1">
    <citation type="journal article" date="2016" name="Nat. Commun.">
        <title>Thousands of microbial genomes shed light on interconnected biogeochemical processes in an aquifer system.</title>
        <authorList>
            <person name="Anantharaman K."/>
            <person name="Brown C.T."/>
            <person name="Hug L.A."/>
            <person name="Sharon I."/>
            <person name="Castelle C.J."/>
            <person name="Probst A.J."/>
            <person name="Thomas B.C."/>
            <person name="Singh A."/>
            <person name="Wilkins M.J."/>
            <person name="Karaoz U."/>
            <person name="Brodie E.L."/>
            <person name="Williams K.H."/>
            <person name="Hubbard S.S."/>
            <person name="Banfield J.F."/>
        </authorList>
    </citation>
    <scope>NUCLEOTIDE SEQUENCE [LARGE SCALE GENOMIC DNA]</scope>
</reference>
<keyword evidence="2" id="KW-0645">Protease</keyword>
<dbReference type="Proteomes" id="UP000176241">
    <property type="component" value="Unassembled WGS sequence"/>
</dbReference>
<gene>
    <name evidence="4" type="ORF">A2731_01755</name>
</gene>